<reference evidence="2 3" key="1">
    <citation type="submission" date="2013-10" db="EMBL/GenBank/DDBJ databases">
        <title>Salinisphaera orenii MK-B5 Genome Sequencing.</title>
        <authorList>
            <person name="Lai Q."/>
            <person name="Li C."/>
            <person name="Shao Z."/>
        </authorList>
    </citation>
    <scope>NUCLEOTIDE SEQUENCE [LARGE SCALE GENOMIC DNA]</scope>
    <source>
        <strain evidence="2 3">MK-B5</strain>
    </source>
</reference>
<dbReference type="Proteomes" id="UP000283993">
    <property type="component" value="Unassembled WGS sequence"/>
</dbReference>
<dbReference type="RefSeq" id="WP_123590500.1">
    <property type="nucleotide sequence ID" value="NZ_AYKH01000004.1"/>
</dbReference>
<protein>
    <recommendedName>
        <fullName evidence="4">DUF2868 domain-containing protein</fullName>
    </recommendedName>
</protein>
<comment type="caution">
    <text evidence="2">The sequence shown here is derived from an EMBL/GenBank/DDBJ whole genome shotgun (WGS) entry which is preliminary data.</text>
</comment>
<feature type="transmembrane region" description="Helical" evidence="1">
    <location>
        <begin position="110"/>
        <end position="133"/>
    </location>
</feature>
<dbReference type="InterPro" id="IPR021296">
    <property type="entry name" value="DUF2868"/>
</dbReference>
<evidence type="ECO:0008006" key="4">
    <source>
        <dbReference type="Google" id="ProtNLM"/>
    </source>
</evidence>
<gene>
    <name evidence="2" type="ORF">SAOR_03290</name>
</gene>
<dbReference type="AlphaFoldDB" id="A0A423PVH7"/>
<dbReference type="Pfam" id="PF11067">
    <property type="entry name" value="DUF2868"/>
    <property type="match status" value="1"/>
</dbReference>
<organism evidence="2 3">
    <name type="scientific">Salinisphaera orenii MK-B5</name>
    <dbReference type="NCBI Taxonomy" id="856730"/>
    <lineage>
        <taxon>Bacteria</taxon>
        <taxon>Pseudomonadati</taxon>
        <taxon>Pseudomonadota</taxon>
        <taxon>Gammaproteobacteria</taxon>
        <taxon>Salinisphaerales</taxon>
        <taxon>Salinisphaeraceae</taxon>
        <taxon>Salinisphaera</taxon>
    </lineage>
</organism>
<evidence type="ECO:0000256" key="1">
    <source>
        <dbReference type="SAM" id="Phobius"/>
    </source>
</evidence>
<keyword evidence="1" id="KW-0812">Transmembrane</keyword>
<keyword evidence="3" id="KW-1185">Reference proteome</keyword>
<accession>A0A423PVH7</accession>
<keyword evidence="1" id="KW-1133">Transmembrane helix</keyword>
<dbReference type="EMBL" id="AYKH01000004">
    <property type="protein sequence ID" value="ROO29551.1"/>
    <property type="molecule type" value="Genomic_DNA"/>
</dbReference>
<keyword evidence="1" id="KW-0472">Membrane</keyword>
<feature type="transmembrane region" description="Helical" evidence="1">
    <location>
        <begin position="277"/>
        <end position="296"/>
    </location>
</feature>
<sequence length="471" mass="50297">MKTEAHAGRWTLADLIDFEVELARGVAPDPHERMVFARDVRPRLPGGDERARRRAGLRAWLERRRADAALAPGALWLRGLRLARLLLFGLMAVSAFALIGGLVAGNAQAVHVIVFAGATLVLPWLVFVAVLVARLAGRRTGAGLEAGVGAVTALAGRLGGDASRTAALRDARLLDSGGARVFTSALSGTLQWGGLGFATGLVLAFAGALLVYDVRFYWEATPQTGALVERVVEGAAAPWAWAWPAARPDPATIEASRARFAEGVRQVPGGAAVVGPWWRFLLMALLVWGVLPRLLLLAATEWRQRRALAALDFQAPRHRALWRGLTAVERGAVAPAAADGALVLDVGGHGVRGADVRGFLLRGLRVNPEADHRVNVLDDEAEAAAEAALGTDPDHVVLLVEDWGLSPRQAASLQARLRARLGPRTPLTWVVFARSEGRPAPPAPAHLERWTAFIDGLRDPATEVAAYAPER</sequence>
<proteinExistence type="predicted"/>
<evidence type="ECO:0000313" key="3">
    <source>
        <dbReference type="Proteomes" id="UP000283993"/>
    </source>
</evidence>
<evidence type="ECO:0000313" key="2">
    <source>
        <dbReference type="EMBL" id="ROO29551.1"/>
    </source>
</evidence>
<feature type="transmembrane region" description="Helical" evidence="1">
    <location>
        <begin position="85"/>
        <end position="104"/>
    </location>
</feature>
<name>A0A423PVH7_9GAMM</name>
<feature type="transmembrane region" description="Helical" evidence="1">
    <location>
        <begin position="192"/>
        <end position="212"/>
    </location>
</feature>